<comment type="subcellular location">
    <subcellularLocation>
        <location evidence="1">Membrane</location>
        <topology evidence="1">Multi-pass membrane protein</topology>
    </subcellularLocation>
</comment>
<reference evidence="9 10" key="1">
    <citation type="submission" date="2019-10" db="EMBL/GenBank/DDBJ databases">
        <title>Nonomuraea sp. nov., isolated from Phyllanthus amarus.</title>
        <authorList>
            <person name="Klykleung N."/>
            <person name="Tanasupawat S."/>
        </authorList>
    </citation>
    <scope>NUCLEOTIDE SEQUENCE [LARGE SCALE GENOMIC DNA]</scope>
    <source>
        <strain evidence="9 10">PA1-10</strain>
    </source>
</reference>
<evidence type="ECO:0000256" key="3">
    <source>
        <dbReference type="ARBA" id="ARBA00022448"/>
    </source>
</evidence>
<dbReference type="Proteomes" id="UP000312512">
    <property type="component" value="Unassembled WGS sequence"/>
</dbReference>
<comment type="similarity">
    <text evidence="2">Belongs to the V-ATPase 116 kDa subunit family.</text>
</comment>
<keyword evidence="7 8" id="KW-0472">Membrane</keyword>
<gene>
    <name evidence="9" type="ORF">FH608_050700</name>
</gene>
<keyword evidence="6" id="KW-0406">Ion transport</keyword>
<keyword evidence="5 8" id="KW-1133">Transmembrane helix</keyword>
<evidence type="ECO:0000256" key="7">
    <source>
        <dbReference type="ARBA" id="ARBA00023136"/>
    </source>
</evidence>
<feature type="transmembrane region" description="Helical" evidence="8">
    <location>
        <begin position="144"/>
        <end position="169"/>
    </location>
</feature>
<proteinExistence type="inferred from homology"/>
<dbReference type="PANTHER" id="PTHR11629:SF63">
    <property type="entry name" value="V-TYPE PROTON ATPASE SUBUNIT A"/>
    <property type="match status" value="1"/>
</dbReference>
<keyword evidence="10" id="KW-1185">Reference proteome</keyword>
<keyword evidence="3" id="KW-0813">Transport</keyword>
<protein>
    <submittedName>
        <fullName evidence="9">ATPase</fullName>
    </submittedName>
</protein>
<comment type="caution">
    <text evidence="9">The sequence shown here is derived from an EMBL/GenBank/DDBJ whole genome shotgun (WGS) entry which is preliminary data.</text>
</comment>
<evidence type="ECO:0000256" key="4">
    <source>
        <dbReference type="ARBA" id="ARBA00022692"/>
    </source>
</evidence>
<dbReference type="EMBL" id="VDLX02000044">
    <property type="protein sequence ID" value="KAB8181796.1"/>
    <property type="molecule type" value="Genomic_DNA"/>
</dbReference>
<dbReference type="InterPro" id="IPR002490">
    <property type="entry name" value="V-ATPase_116kDa_su"/>
</dbReference>
<feature type="transmembrane region" description="Helical" evidence="8">
    <location>
        <begin position="181"/>
        <end position="201"/>
    </location>
</feature>
<keyword evidence="4 8" id="KW-0812">Transmembrane</keyword>
<evidence type="ECO:0000256" key="1">
    <source>
        <dbReference type="ARBA" id="ARBA00004141"/>
    </source>
</evidence>
<feature type="transmembrane region" description="Helical" evidence="8">
    <location>
        <begin position="257"/>
        <end position="281"/>
    </location>
</feature>
<evidence type="ECO:0000256" key="2">
    <source>
        <dbReference type="ARBA" id="ARBA00009904"/>
    </source>
</evidence>
<dbReference type="GO" id="GO:0046961">
    <property type="term" value="F:proton-transporting ATPase activity, rotational mechanism"/>
    <property type="evidence" value="ECO:0007669"/>
    <property type="project" value="InterPro"/>
</dbReference>
<dbReference type="GO" id="GO:0051117">
    <property type="term" value="F:ATPase binding"/>
    <property type="evidence" value="ECO:0007669"/>
    <property type="project" value="TreeGrafter"/>
</dbReference>
<evidence type="ECO:0000313" key="9">
    <source>
        <dbReference type="EMBL" id="KAB8181796.1"/>
    </source>
</evidence>
<dbReference type="AlphaFoldDB" id="A0A5C4UUG2"/>
<dbReference type="GO" id="GO:0016471">
    <property type="term" value="C:vacuolar proton-transporting V-type ATPase complex"/>
    <property type="evidence" value="ECO:0007669"/>
    <property type="project" value="TreeGrafter"/>
</dbReference>
<evidence type="ECO:0000256" key="6">
    <source>
        <dbReference type="ARBA" id="ARBA00023065"/>
    </source>
</evidence>
<evidence type="ECO:0000256" key="5">
    <source>
        <dbReference type="ARBA" id="ARBA00022989"/>
    </source>
</evidence>
<dbReference type="RefSeq" id="WP_139638395.1">
    <property type="nucleotide sequence ID" value="NZ_VDLX02000044.1"/>
</dbReference>
<accession>A0A5C4UUG2</accession>
<evidence type="ECO:0000313" key="10">
    <source>
        <dbReference type="Proteomes" id="UP000312512"/>
    </source>
</evidence>
<dbReference type="Pfam" id="PF01496">
    <property type="entry name" value="V_ATPase_I"/>
    <property type="match status" value="1"/>
</dbReference>
<dbReference type="OrthoDB" id="9803814at2"/>
<dbReference type="PANTHER" id="PTHR11629">
    <property type="entry name" value="VACUOLAR PROTON ATPASES"/>
    <property type="match status" value="1"/>
</dbReference>
<sequence>MTATRPYGRTTWREALWPVRMERVAIVAPARSLQDVLRIVGEAGVVELSTPPDAPLQAVSKAAVVRGEVAALAGWMPARVVPQLAGQVAPEGGAVVPLARPRGKEAPSLLRSEGLRGNLAPLVTTYGTTPYADIDPTPLAVGAYMLMFGMMFGDVGHGLLLLVAAAGLYRKRPRWLSRFHRAWPFAVGAGLASMLFGLLYGEFFGPTGIVPVLWLRPLADPITLLAAALAGGALLLAAAYLLGIVNRWREGGWPATLYSPAGVAGSALFFGLGLALLGWYARLGWPLVTGIVVAAVGLTLAFAGFYAEAGRGASGIAQAVIQLFDAVVRLGANVASFARLAAFGLTHAAIGSIVWTAAIGLWPATPVAAAAVFLLGNALALTIEGLVAGVQALRLEYYELFSRVFQAEGRPFRPWHLPPTPKEAAPCPSG</sequence>
<feature type="transmembrane region" description="Helical" evidence="8">
    <location>
        <begin position="287"/>
        <end position="307"/>
    </location>
</feature>
<evidence type="ECO:0000256" key="8">
    <source>
        <dbReference type="SAM" id="Phobius"/>
    </source>
</evidence>
<organism evidence="9 10">
    <name type="scientific">Nonomuraea phyllanthi</name>
    <dbReference type="NCBI Taxonomy" id="2219224"/>
    <lineage>
        <taxon>Bacteria</taxon>
        <taxon>Bacillati</taxon>
        <taxon>Actinomycetota</taxon>
        <taxon>Actinomycetes</taxon>
        <taxon>Streptosporangiales</taxon>
        <taxon>Streptosporangiaceae</taxon>
        <taxon>Nonomuraea</taxon>
    </lineage>
</organism>
<feature type="transmembrane region" description="Helical" evidence="8">
    <location>
        <begin position="340"/>
        <end position="362"/>
    </location>
</feature>
<dbReference type="GO" id="GO:0007035">
    <property type="term" value="P:vacuolar acidification"/>
    <property type="evidence" value="ECO:0007669"/>
    <property type="project" value="TreeGrafter"/>
</dbReference>
<name>A0A5C4UUG2_9ACTN</name>
<dbReference type="GO" id="GO:0033179">
    <property type="term" value="C:proton-transporting V-type ATPase, V0 domain"/>
    <property type="evidence" value="ECO:0007669"/>
    <property type="project" value="InterPro"/>
</dbReference>
<feature type="transmembrane region" description="Helical" evidence="8">
    <location>
        <begin position="221"/>
        <end position="245"/>
    </location>
</feature>
<feature type="transmembrane region" description="Helical" evidence="8">
    <location>
        <begin position="368"/>
        <end position="393"/>
    </location>
</feature>